<name>A0A8J7H1S6_9FIRM</name>
<dbReference type="RefSeq" id="WP_197660675.1">
    <property type="nucleotide sequence ID" value="NZ_JAEAGR010000004.1"/>
</dbReference>
<accession>A0A8J7H1S6</accession>
<feature type="transmembrane region" description="Helical" evidence="1">
    <location>
        <begin position="36"/>
        <end position="54"/>
    </location>
</feature>
<reference evidence="2" key="1">
    <citation type="submission" date="2020-12" db="EMBL/GenBank/DDBJ databases">
        <title>M. sibirica DSM 26468T genome.</title>
        <authorList>
            <person name="Thieme N."/>
            <person name="Rettenmaier R."/>
            <person name="Zverlov V."/>
            <person name="Liebl W."/>
        </authorList>
    </citation>
    <scope>NUCLEOTIDE SEQUENCE</scope>
    <source>
        <strain evidence="2">DSM 26468</strain>
    </source>
</reference>
<gene>
    <name evidence="2" type="ORF">I5677_06020</name>
</gene>
<dbReference type="Pfam" id="PF12822">
    <property type="entry name" value="ECF_trnsprt"/>
    <property type="match status" value="1"/>
</dbReference>
<organism evidence="2 3">
    <name type="scientific">Mobilitalea sibirica</name>
    <dbReference type="NCBI Taxonomy" id="1462919"/>
    <lineage>
        <taxon>Bacteria</taxon>
        <taxon>Bacillati</taxon>
        <taxon>Bacillota</taxon>
        <taxon>Clostridia</taxon>
        <taxon>Lachnospirales</taxon>
        <taxon>Lachnospiraceae</taxon>
        <taxon>Mobilitalea</taxon>
    </lineage>
</organism>
<dbReference type="InterPro" id="IPR024529">
    <property type="entry name" value="ECF_trnsprt_substrate-spec"/>
</dbReference>
<feature type="transmembrane region" description="Helical" evidence="1">
    <location>
        <begin position="12"/>
        <end position="30"/>
    </location>
</feature>
<keyword evidence="1" id="KW-0472">Membrane</keyword>
<dbReference type="Gene3D" id="1.10.1760.20">
    <property type="match status" value="1"/>
</dbReference>
<feature type="transmembrane region" description="Helical" evidence="1">
    <location>
        <begin position="126"/>
        <end position="149"/>
    </location>
</feature>
<feature type="transmembrane region" description="Helical" evidence="1">
    <location>
        <begin position="61"/>
        <end position="87"/>
    </location>
</feature>
<feature type="transmembrane region" description="Helical" evidence="1">
    <location>
        <begin position="169"/>
        <end position="192"/>
    </location>
</feature>
<keyword evidence="3" id="KW-1185">Reference proteome</keyword>
<evidence type="ECO:0000313" key="3">
    <source>
        <dbReference type="Proteomes" id="UP000623269"/>
    </source>
</evidence>
<evidence type="ECO:0000313" key="2">
    <source>
        <dbReference type="EMBL" id="MBH1940453.1"/>
    </source>
</evidence>
<keyword evidence="1" id="KW-0812">Transmembrane</keyword>
<dbReference type="AlphaFoldDB" id="A0A8J7H1S6"/>
<protein>
    <submittedName>
        <fullName evidence="2">ECF transporter S component</fullName>
    </submittedName>
</protein>
<feature type="transmembrane region" description="Helical" evidence="1">
    <location>
        <begin position="93"/>
        <end position="114"/>
    </location>
</feature>
<proteinExistence type="predicted"/>
<sequence length="207" mass="22041">MKTITNNRTLKMVQLGLFTSIIVLMAFTPIGYIKTLGLEIALIAVPVAVGAIVMGPVSGAILGGVFGITSFIQCFGLSPFGVALLAINPVGTFIVTIIPRILMGWITGLIFVALRKNEKTKSISYAVASIASPLLNTIFFMGALVLFFYNTEYIQGIAEGLGTNNVFAFIIALVGGNILVEAVACLILGTATSKAIDIFYRKSRIDR</sequence>
<keyword evidence="1" id="KW-1133">Transmembrane helix</keyword>
<dbReference type="GO" id="GO:0022857">
    <property type="term" value="F:transmembrane transporter activity"/>
    <property type="evidence" value="ECO:0007669"/>
    <property type="project" value="InterPro"/>
</dbReference>
<comment type="caution">
    <text evidence="2">The sequence shown here is derived from an EMBL/GenBank/DDBJ whole genome shotgun (WGS) entry which is preliminary data.</text>
</comment>
<evidence type="ECO:0000256" key="1">
    <source>
        <dbReference type="SAM" id="Phobius"/>
    </source>
</evidence>
<dbReference type="EMBL" id="JAEAGR010000004">
    <property type="protein sequence ID" value="MBH1940453.1"/>
    <property type="molecule type" value="Genomic_DNA"/>
</dbReference>
<dbReference type="Proteomes" id="UP000623269">
    <property type="component" value="Unassembled WGS sequence"/>
</dbReference>